<keyword evidence="4" id="KW-1185">Reference proteome</keyword>
<dbReference type="AlphaFoldDB" id="A0A2U1FLC6"/>
<evidence type="ECO:0000256" key="2">
    <source>
        <dbReference type="SAM" id="Phobius"/>
    </source>
</evidence>
<keyword evidence="2" id="KW-0472">Membrane</keyword>
<dbReference type="Proteomes" id="UP000245639">
    <property type="component" value="Unassembled WGS sequence"/>
</dbReference>
<dbReference type="EMBL" id="QEKW01000002">
    <property type="protein sequence ID" value="PVZ12981.1"/>
    <property type="molecule type" value="Genomic_DNA"/>
</dbReference>
<feature type="region of interest" description="Disordered" evidence="1">
    <location>
        <begin position="59"/>
        <end position="94"/>
    </location>
</feature>
<accession>A0A2U1FLC6</accession>
<evidence type="ECO:0000256" key="1">
    <source>
        <dbReference type="SAM" id="MobiDB-lite"/>
    </source>
</evidence>
<feature type="transmembrane region" description="Helical" evidence="2">
    <location>
        <begin position="159"/>
        <end position="180"/>
    </location>
</feature>
<organism evidence="3 4">
    <name type="scientific">Actinomycetospora cinnamomea</name>
    <dbReference type="NCBI Taxonomy" id="663609"/>
    <lineage>
        <taxon>Bacteria</taxon>
        <taxon>Bacillati</taxon>
        <taxon>Actinomycetota</taxon>
        <taxon>Actinomycetes</taxon>
        <taxon>Pseudonocardiales</taxon>
        <taxon>Pseudonocardiaceae</taxon>
        <taxon>Actinomycetospora</taxon>
    </lineage>
</organism>
<feature type="compositionally biased region" description="Low complexity" evidence="1">
    <location>
        <begin position="194"/>
        <end position="210"/>
    </location>
</feature>
<reference evidence="3 4" key="1">
    <citation type="submission" date="2018-04" db="EMBL/GenBank/DDBJ databases">
        <title>Genomic Encyclopedia of Type Strains, Phase IV (KMG-IV): sequencing the most valuable type-strain genomes for metagenomic binning, comparative biology and taxonomic classification.</title>
        <authorList>
            <person name="Goeker M."/>
        </authorList>
    </citation>
    <scope>NUCLEOTIDE SEQUENCE [LARGE SCALE GENOMIC DNA]</scope>
    <source>
        <strain evidence="3 4">DSM 45771</strain>
    </source>
</reference>
<comment type="caution">
    <text evidence="3">The sequence shown here is derived from an EMBL/GenBank/DDBJ whole genome shotgun (WGS) entry which is preliminary data.</text>
</comment>
<feature type="compositionally biased region" description="Low complexity" evidence="1">
    <location>
        <begin position="222"/>
        <end position="246"/>
    </location>
</feature>
<sequence length="260" mass="25959">MAKVSGQAAAAVTAAGAGSFLGGAGGTVIGAGIVAIITTVGDAFYQRSIERTRHHVRTRMRGRQAMVASRDDRTTVSPTGGPPGADPSEQPTVVIGGDDATRVSAAAGGDDPTRAVAPGTRVLTADDDATAFHGTPGGPGGPGDPDDPDRRRPRPWRRYGLLAATALLIFLIAMLAITGIERLKGSPLSGGDSGTSVGSVFGTGPTTSSSAPETTGSEPADDATTTTEAPASTTSEAPETSVTTTSERPELVPSGLLPGN</sequence>
<feature type="region of interest" description="Disordered" evidence="1">
    <location>
        <begin position="128"/>
        <end position="154"/>
    </location>
</feature>
<keyword evidence="2" id="KW-0812">Transmembrane</keyword>
<gene>
    <name evidence="3" type="ORF">C8D89_102129</name>
</gene>
<proteinExistence type="predicted"/>
<evidence type="ECO:0000313" key="4">
    <source>
        <dbReference type="Proteomes" id="UP000245639"/>
    </source>
</evidence>
<name>A0A2U1FLC6_9PSEU</name>
<evidence type="ECO:0000313" key="3">
    <source>
        <dbReference type="EMBL" id="PVZ12981.1"/>
    </source>
</evidence>
<feature type="region of interest" description="Disordered" evidence="1">
    <location>
        <begin position="187"/>
        <end position="260"/>
    </location>
</feature>
<protein>
    <submittedName>
        <fullName evidence="3">Uncharacterized protein</fullName>
    </submittedName>
</protein>
<keyword evidence="2" id="KW-1133">Transmembrane helix</keyword>